<dbReference type="Proteomes" id="UP000186955">
    <property type="component" value="Unassembled WGS sequence"/>
</dbReference>
<evidence type="ECO:0000313" key="2">
    <source>
        <dbReference type="Proteomes" id="UP000186955"/>
    </source>
</evidence>
<evidence type="ECO:0000313" key="1">
    <source>
        <dbReference type="EMBL" id="OKO89555.1"/>
    </source>
</evidence>
<comment type="caution">
    <text evidence="1">The sequence shown here is derived from an EMBL/GenBank/DDBJ whole genome shotgun (WGS) entry which is preliminary data.</text>
</comment>
<dbReference type="STRING" id="1316194.A0A1Q5SNV2"/>
<dbReference type="EMBL" id="MNBE01000773">
    <property type="protein sequence ID" value="OKO89555.1"/>
    <property type="molecule type" value="Genomic_DNA"/>
</dbReference>
<sequence length="81" mass="9379">MKPNTSSRWSDDPKLHELGRWNQFRLSGGIEGFMLRLLTSTLEWPYEKAQLFLAQMRANLRDHRTHAYLPGTVVVARKPVG</sequence>
<accession>A0A1Q5SNV2</accession>
<dbReference type="AlphaFoldDB" id="A0A1Q5SNV2"/>
<gene>
    <name evidence="1" type="ORF">PENSUB_13621</name>
</gene>
<keyword evidence="2" id="KW-1185">Reference proteome</keyword>
<proteinExistence type="predicted"/>
<organism evidence="1 2">
    <name type="scientific">Penicillium subrubescens</name>
    <dbReference type="NCBI Taxonomy" id="1316194"/>
    <lineage>
        <taxon>Eukaryota</taxon>
        <taxon>Fungi</taxon>
        <taxon>Dikarya</taxon>
        <taxon>Ascomycota</taxon>
        <taxon>Pezizomycotina</taxon>
        <taxon>Eurotiomycetes</taxon>
        <taxon>Eurotiomycetidae</taxon>
        <taxon>Eurotiales</taxon>
        <taxon>Aspergillaceae</taxon>
        <taxon>Penicillium</taxon>
    </lineage>
</organism>
<reference evidence="1 2" key="1">
    <citation type="submission" date="2016-10" db="EMBL/GenBank/DDBJ databases">
        <title>Genome sequence of the ascomycete fungus Penicillium subrubescens.</title>
        <authorList>
            <person name="De Vries R.P."/>
            <person name="Peng M."/>
            <person name="Dilokpimol A."/>
            <person name="Hilden K."/>
            <person name="Makela M.R."/>
            <person name="Grigoriev I."/>
            <person name="Riley R."/>
            <person name="Granchi Z."/>
        </authorList>
    </citation>
    <scope>NUCLEOTIDE SEQUENCE [LARGE SCALE GENOMIC DNA]</scope>
    <source>
        <strain evidence="1 2">CBS 132785</strain>
    </source>
</reference>
<protein>
    <submittedName>
        <fullName evidence="1">Uncharacterized protein</fullName>
    </submittedName>
</protein>
<name>A0A1Q5SNV2_9EURO</name>